<dbReference type="OrthoDB" id="7902at2157"/>
<proteinExistence type="predicted"/>
<dbReference type="PANTHER" id="PTHR40734">
    <property type="entry name" value="TRNA-SPECIFIC ADENOSINE DEAMINASE-RELATED"/>
    <property type="match status" value="1"/>
</dbReference>
<gene>
    <name evidence="2" type="ORF">SAMN04488063_1869</name>
</gene>
<evidence type="ECO:0000256" key="1">
    <source>
        <dbReference type="SAM" id="MobiDB-lite"/>
    </source>
</evidence>
<protein>
    <submittedName>
        <fullName evidence="2">Putative nucleotide binding protein</fullName>
    </submittedName>
</protein>
<dbReference type="Gene3D" id="2.40.50.140">
    <property type="entry name" value="Nucleic acid-binding proteins"/>
    <property type="match status" value="1"/>
</dbReference>
<accession>A0A1I2RK26</accession>
<name>A0A1I2RK26_9EURY</name>
<evidence type="ECO:0000313" key="3">
    <source>
        <dbReference type="Proteomes" id="UP000198876"/>
    </source>
</evidence>
<keyword evidence="3" id="KW-1185">Reference proteome</keyword>
<organism evidence="2 3">
    <name type="scientific">Halopelagius inordinatus</name>
    <dbReference type="NCBI Taxonomy" id="553467"/>
    <lineage>
        <taxon>Archaea</taxon>
        <taxon>Methanobacteriati</taxon>
        <taxon>Methanobacteriota</taxon>
        <taxon>Stenosarchaea group</taxon>
        <taxon>Halobacteria</taxon>
        <taxon>Halobacteriales</taxon>
        <taxon>Haloferacaceae</taxon>
    </lineage>
</organism>
<dbReference type="PANTHER" id="PTHR40734:SF1">
    <property type="entry name" value="DNA-BINDING PROTEIN"/>
    <property type="match status" value="1"/>
</dbReference>
<feature type="region of interest" description="Disordered" evidence="1">
    <location>
        <begin position="1"/>
        <end position="24"/>
    </location>
</feature>
<dbReference type="Pfam" id="PF04919">
    <property type="entry name" value="DUF655"/>
    <property type="match status" value="1"/>
</dbReference>
<dbReference type="Gene3D" id="1.10.150.280">
    <property type="entry name" value="AF1531-like domain"/>
    <property type="match status" value="1"/>
</dbReference>
<reference evidence="3" key="1">
    <citation type="submission" date="2016-10" db="EMBL/GenBank/DDBJ databases">
        <authorList>
            <person name="Varghese N."/>
            <person name="Submissions S."/>
        </authorList>
    </citation>
    <scope>NUCLEOTIDE SEQUENCE [LARGE SCALE GENOMIC DNA]</scope>
    <source>
        <strain evidence="3">CGMCC 1.7739</strain>
    </source>
</reference>
<evidence type="ECO:0000313" key="2">
    <source>
        <dbReference type="EMBL" id="SFG38181.1"/>
    </source>
</evidence>
<dbReference type="STRING" id="553467.SAMN04488063_1869"/>
<sequence length="206" mass="23465">MTPPDSGDADAETDPATGDDSGPDVRYAVILDYLAHGRAEDRNYDQSPLAYALGLRDFRLFELRLDEEAGLGIGDRVAVGPPGERAAVEELYEIEYDDLSNTANAELEYVVEEIVEDQERRFVDFYNDAQPITLRLHQLNLLPGIGKKLRNNILDERKRGPFESFEDLEERVSGLHHPKEVLVERIMEELRDDDLKYKAFVGRNEQ</sequence>
<dbReference type="InterPro" id="IPR012340">
    <property type="entry name" value="NA-bd_OB-fold"/>
</dbReference>
<dbReference type="InterPro" id="IPR007003">
    <property type="entry name" value="DUF655"/>
</dbReference>
<dbReference type="SUPFAM" id="SSF160975">
    <property type="entry name" value="AF1531-like"/>
    <property type="match status" value="1"/>
</dbReference>
<dbReference type="Proteomes" id="UP000198876">
    <property type="component" value="Unassembled WGS sequence"/>
</dbReference>
<dbReference type="AlphaFoldDB" id="A0A1I2RK26"/>
<dbReference type="EMBL" id="FOOQ01000002">
    <property type="protein sequence ID" value="SFG38181.1"/>
    <property type="molecule type" value="Genomic_DNA"/>
</dbReference>
<dbReference type="RefSeq" id="WP_092891500.1">
    <property type="nucleotide sequence ID" value="NZ_FOOQ01000002.1"/>
</dbReference>